<dbReference type="Pfam" id="PF01850">
    <property type="entry name" value="PIN"/>
    <property type="match status" value="1"/>
</dbReference>
<comment type="caution">
    <text evidence="2">The sequence shown here is derived from an EMBL/GenBank/DDBJ whole genome shotgun (WGS) entry which is preliminary data.</text>
</comment>
<dbReference type="InterPro" id="IPR002716">
    <property type="entry name" value="PIN_dom"/>
</dbReference>
<proteinExistence type="predicted"/>
<feature type="domain" description="PIN" evidence="1">
    <location>
        <begin position="3"/>
        <end position="96"/>
    </location>
</feature>
<protein>
    <recommendedName>
        <fullName evidence="1">PIN domain-containing protein</fullName>
    </recommendedName>
</protein>
<name>A0ABQ0BD77_9FIRM</name>
<organism evidence="2 3">
    <name type="scientific">Blautia hominis</name>
    <dbReference type="NCBI Taxonomy" id="2025493"/>
    <lineage>
        <taxon>Bacteria</taxon>
        <taxon>Bacillati</taxon>
        <taxon>Bacillota</taxon>
        <taxon>Clostridia</taxon>
        <taxon>Lachnospirales</taxon>
        <taxon>Lachnospiraceae</taxon>
        <taxon>Blautia</taxon>
    </lineage>
</organism>
<sequence>MSKEARRIIEDGAFTLPEIIAEVVYVLKGVYKIERDAIGRTLIEFLDEVTVENQEAVCEALSLFSETSLDFVDCILIARHRVLGDEIASFDKKLNKML</sequence>
<dbReference type="InterPro" id="IPR029060">
    <property type="entry name" value="PIN-like_dom_sf"/>
</dbReference>
<accession>A0ABQ0BD77</accession>
<reference evidence="2 3" key="1">
    <citation type="submission" date="2024-04" db="EMBL/GenBank/DDBJ databases">
        <title>Defined microbial consortia suppress multidrug-resistant proinflammatory Enterobacteriaceae via ecological control.</title>
        <authorList>
            <person name="Furuichi M."/>
            <person name="Kawaguchi T."/>
            <person name="Pust M."/>
            <person name="Yasuma K."/>
            <person name="Plichta D."/>
            <person name="Hasegawa N."/>
            <person name="Ohya T."/>
            <person name="Bhattarai S."/>
            <person name="Sasajima S."/>
            <person name="Aoto Y."/>
            <person name="Tuganbaev T."/>
            <person name="Yaginuma M."/>
            <person name="Ueda M."/>
            <person name="Okahashi N."/>
            <person name="Amafuji K."/>
            <person name="Kiridooshi Y."/>
            <person name="Sugita K."/>
            <person name="Strazar M."/>
            <person name="Skelly A."/>
            <person name="Suda W."/>
            <person name="Hattori M."/>
            <person name="Nakamoto N."/>
            <person name="Caballero S."/>
            <person name="Norman J."/>
            <person name="Olle B."/>
            <person name="Tanoue T."/>
            <person name="Arita M."/>
            <person name="Bucci V."/>
            <person name="Atarashi K."/>
            <person name="Xavier R."/>
            <person name="Honda K."/>
        </authorList>
    </citation>
    <scope>NUCLEOTIDE SEQUENCE [LARGE SCALE GENOMIC DNA]</scope>
    <source>
        <strain evidence="3">k04-0078-D8-1</strain>
    </source>
</reference>
<keyword evidence="3" id="KW-1185">Reference proteome</keyword>
<dbReference type="Gene3D" id="3.40.50.1010">
    <property type="entry name" value="5'-nuclease"/>
    <property type="match status" value="1"/>
</dbReference>
<dbReference type="EMBL" id="BAABYW010000001">
    <property type="protein sequence ID" value="GAA6409413.1"/>
    <property type="molecule type" value="Genomic_DNA"/>
</dbReference>
<dbReference type="Proteomes" id="UP001600943">
    <property type="component" value="Unassembled WGS sequence"/>
</dbReference>
<evidence type="ECO:0000313" key="3">
    <source>
        <dbReference type="Proteomes" id="UP001600943"/>
    </source>
</evidence>
<dbReference type="SUPFAM" id="SSF88723">
    <property type="entry name" value="PIN domain-like"/>
    <property type="match status" value="1"/>
</dbReference>
<evidence type="ECO:0000313" key="2">
    <source>
        <dbReference type="EMBL" id="GAA6409413.1"/>
    </source>
</evidence>
<evidence type="ECO:0000259" key="1">
    <source>
        <dbReference type="Pfam" id="PF01850"/>
    </source>
</evidence>
<dbReference type="RefSeq" id="WP_390407076.1">
    <property type="nucleotide sequence ID" value="NZ_BAABYW010000001.1"/>
</dbReference>
<gene>
    <name evidence="2" type="ORF">K040078D81_35300</name>
</gene>